<dbReference type="Proteomes" id="UP001352223">
    <property type="component" value="Unassembled WGS sequence"/>
</dbReference>
<keyword evidence="2" id="KW-1185">Reference proteome</keyword>
<gene>
    <name evidence="1" type="ORF">OKJ48_13500</name>
</gene>
<name>A0ABU6C967_9ACTN</name>
<protein>
    <submittedName>
        <fullName evidence="1">Uncharacterized protein</fullName>
    </submittedName>
</protein>
<dbReference type="RefSeq" id="WP_324768500.1">
    <property type="nucleotide sequence ID" value="NZ_BAAATS010000073.1"/>
</dbReference>
<evidence type="ECO:0000313" key="2">
    <source>
        <dbReference type="Proteomes" id="UP001352223"/>
    </source>
</evidence>
<organism evidence="1 2">
    <name type="scientific">Streptomyces kunmingensis</name>
    <dbReference type="NCBI Taxonomy" id="68225"/>
    <lineage>
        <taxon>Bacteria</taxon>
        <taxon>Bacillati</taxon>
        <taxon>Actinomycetota</taxon>
        <taxon>Actinomycetes</taxon>
        <taxon>Kitasatosporales</taxon>
        <taxon>Streptomycetaceae</taxon>
        <taxon>Streptomyces</taxon>
    </lineage>
</organism>
<evidence type="ECO:0000313" key="1">
    <source>
        <dbReference type="EMBL" id="MEB3961255.1"/>
    </source>
</evidence>
<reference evidence="1 2" key="1">
    <citation type="submission" date="2022-10" db="EMBL/GenBank/DDBJ databases">
        <authorList>
            <person name="Xie J."/>
            <person name="Shen N."/>
        </authorList>
    </citation>
    <scope>NUCLEOTIDE SEQUENCE [LARGE SCALE GENOMIC DNA]</scope>
    <source>
        <strain evidence="1 2">DSM 41681</strain>
    </source>
</reference>
<dbReference type="EMBL" id="JAOZYB010000084">
    <property type="protein sequence ID" value="MEB3961255.1"/>
    <property type="molecule type" value="Genomic_DNA"/>
</dbReference>
<sequence length="124" mass="13753">MLVMLAPLSGGEDWVRKDPRCCYIARDRAKILQVSLDLVAQGAYEHPTSHLTAGLGMQMMGDEASADDQPDAGITVVVRTPHPQEEQKPLHRLASWAHAKAAFSADRGCPPWGGLPKRRWRRRS</sequence>
<comment type="caution">
    <text evidence="1">The sequence shown here is derived from an EMBL/GenBank/DDBJ whole genome shotgun (WGS) entry which is preliminary data.</text>
</comment>
<accession>A0ABU6C967</accession>
<proteinExistence type="predicted"/>